<dbReference type="EMBL" id="UFQT01000559">
    <property type="protein sequence ID" value="SSX25301.1"/>
    <property type="molecule type" value="Genomic_DNA"/>
</dbReference>
<gene>
    <name evidence="1" type="primary">CSON012166</name>
</gene>
<proteinExistence type="predicted"/>
<accession>A0A336KKB9</accession>
<organism evidence="1">
    <name type="scientific">Culicoides sonorensis</name>
    <name type="common">Biting midge</name>
    <dbReference type="NCBI Taxonomy" id="179676"/>
    <lineage>
        <taxon>Eukaryota</taxon>
        <taxon>Metazoa</taxon>
        <taxon>Ecdysozoa</taxon>
        <taxon>Arthropoda</taxon>
        <taxon>Hexapoda</taxon>
        <taxon>Insecta</taxon>
        <taxon>Pterygota</taxon>
        <taxon>Neoptera</taxon>
        <taxon>Endopterygota</taxon>
        <taxon>Diptera</taxon>
        <taxon>Nematocera</taxon>
        <taxon>Chironomoidea</taxon>
        <taxon>Ceratopogonidae</taxon>
        <taxon>Ceratopogoninae</taxon>
        <taxon>Culicoides</taxon>
        <taxon>Monoculicoides</taxon>
    </lineage>
</organism>
<reference evidence="1" key="1">
    <citation type="submission" date="2018-04" db="EMBL/GenBank/DDBJ databases">
        <authorList>
            <person name="Go L.Y."/>
            <person name="Mitchell J.A."/>
        </authorList>
    </citation>
    <scope>NUCLEOTIDE SEQUENCE</scope>
    <source>
        <tissue evidence="1">Whole organism</tissue>
    </source>
</reference>
<protein>
    <submittedName>
        <fullName evidence="1">CSON012166 protein</fullName>
    </submittedName>
</protein>
<reference evidence="2" key="2">
    <citation type="submission" date="2018-07" db="EMBL/GenBank/DDBJ databases">
        <authorList>
            <person name="Quirk P.G."/>
            <person name="Krulwich T.A."/>
        </authorList>
    </citation>
    <scope>NUCLEOTIDE SEQUENCE</scope>
</reference>
<dbReference type="VEuPathDB" id="VectorBase:CSON012166"/>
<evidence type="ECO:0000313" key="1">
    <source>
        <dbReference type="EMBL" id="SSX04939.1"/>
    </source>
</evidence>
<name>A0A336KKB9_CULSO</name>
<dbReference type="AlphaFoldDB" id="A0A336KKB9"/>
<evidence type="ECO:0000313" key="2">
    <source>
        <dbReference type="EMBL" id="SSX25301.1"/>
    </source>
</evidence>
<sequence length="74" mass="8900">MYNVFKCMSKNNNNKQQDTLSSAIIIKVMINTHKKWKLRKYNIKNNMNESKRQHNTKFKIAILDVIFKKNNIKN</sequence>
<dbReference type="EMBL" id="UFQS01000559">
    <property type="protein sequence ID" value="SSX04939.1"/>
    <property type="molecule type" value="Genomic_DNA"/>
</dbReference>